<dbReference type="InterPro" id="IPR036770">
    <property type="entry name" value="Ankyrin_rpt-contain_sf"/>
</dbReference>
<dbReference type="PIRSF" id="PIRSF000654">
    <property type="entry name" value="Integrin-linked_kinase"/>
    <property type="match status" value="1"/>
</dbReference>
<keyword evidence="6" id="KW-1185">Reference proteome</keyword>
<comment type="caution">
    <text evidence="5">The sequence shown here is derived from an EMBL/GenBank/DDBJ whole genome shotgun (WGS) entry which is preliminary data.</text>
</comment>
<dbReference type="SUPFAM" id="SSF56112">
    <property type="entry name" value="Protein kinase-like (PK-like)"/>
    <property type="match status" value="1"/>
</dbReference>
<feature type="repeat" description="ANK" evidence="3">
    <location>
        <begin position="234"/>
        <end position="266"/>
    </location>
</feature>
<reference evidence="5" key="1">
    <citation type="submission" date="2023-04" db="EMBL/GenBank/DDBJ databases">
        <title>Phytophthora lilii NBRC 32176.</title>
        <authorList>
            <person name="Ichikawa N."/>
            <person name="Sato H."/>
            <person name="Tonouchi N."/>
        </authorList>
    </citation>
    <scope>NUCLEOTIDE SEQUENCE</scope>
    <source>
        <strain evidence="5">NBRC 32176</strain>
    </source>
</reference>
<evidence type="ECO:0000313" key="6">
    <source>
        <dbReference type="Proteomes" id="UP001165083"/>
    </source>
</evidence>
<dbReference type="Gene3D" id="1.10.510.10">
    <property type="entry name" value="Transferase(Phosphotransferase) domain 1"/>
    <property type="match status" value="1"/>
</dbReference>
<evidence type="ECO:0000313" key="5">
    <source>
        <dbReference type="EMBL" id="GMF12513.1"/>
    </source>
</evidence>
<dbReference type="OrthoDB" id="120806at2759"/>
<dbReference type="PROSITE" id="PS50297">
    <property type="entry name" value="ANK_REP_REGION"/>
    <property type="match status" value="3"/>
</dbReference>
<dbReference type="AlphaFoldDB" id="A0A9W6TFJ2"/>
<dbReference type="PROSITE" id="PS50011">
    <property type="entry name" value="PROTEIN_KINASE_DOM"/>
    <property type="match status" value="1"/>
</dbReference>
<dbReference type="PROSITE" id="PS50088">
    <property type="entry name" value="ANK_REPEAT"/>
    <property type="match status" value="3"/>
</dbReference>
<name>A0A9W6TFJ2_9STRA</name>
<sequence length="482" mass="53614">MDESCSDFEDDSYDGEYYGEDDWLGDDDGDLEMEYELEIACETGNTSAVWSLWKDGARLDIRGSGWAPLMVASKAGHRCMVQLLLHQGVRVDRTDEAGMTALMFACGEGHLEVVQELVEKDADVNKADENGRTPWLHAEKYHHYNVVEFLRSKGASRRVAASTRLMKLCASGKADAMSVKTMVECYDNDVNAENSSGKTPLLFLCLSKAEMKAEIVTLLVKNYGAKVNVAERDRGVTPLTMAAGNGDIETVKILLSLGADADSADKYGQTARHYAIRRGYKEVHELLLSYSELHSVESASKSVQCTIPATEIEVGDYALTKDVGGHFLGTWLDSEVVVKLHVSGFEIQESFEQQANQWFALRHPNIQKLYGAVNEGYQLFVCEHMNNGSLEEYIDIDDNEGNYYDSLIQLMYQAALGLQYLHERGIVHGDIRLKTILIGRDRIAKLANLFSGERTPSTERFAKSMASDVRSFGHCLHETAAI</sequence>
<organism evidence="5 6">
    <name type="scientific">Phytophthora lilii</name>
    <dbReference type="NCBI Taxonomy" id="2077276"/>
    <lineage>
        <taxon>Eukaryota</taxon>
        <taxon>Sar</taxon>
        <taxon>Stramenopiles</taxon>
        <taxon>Oomycota</taxon>
        <taxon>Peronosporomycetes</taxon>
        <taxon>Peronosporales</taxon>
        <taxon>Peronosporaceae</taxon>
        <taxon>Phytophthora</taxon>
    </lineage>
</organism>
<keyword evidence="2 3" id="KW-0040">ANK repeat</keyword>
<dbReference type="PRINTS" id="PR01415">
    <property type="entry name" value="ANKYRIN"/>
</dbReference>
<dbReference type="CDD" id="cd00180">
    <property type="entry name" value="PKc"/>
    <property type="match status" value="1"/>
</dbReference>
<dbReference type="GO" id="GO:0005524">
    <property type="term" value="F:ATP binding"/>
    <property type="evidence" value="ECO:0007669"/>
    <property type="project" value="InterPro"/>
</dbReference>
<dbReference type="SMART" id="SM00219">
    <property type="entry name" value="TyrKc"/>
    <property type="match status" value="1"/>
</dbReference>
<evidence type="ECO:0000256" key="1">
    <source>
        <dbReference type="ARBA" id="ARBA00022737"/>
    </source>
</evidence>
<dbReference type="Proteomes" id="UP001165083">
    <property type="component" value="Unassembled WGS sequence"/>
</dbReference>
<dbReference type="SUPFAM" id="SSF48403">
    <property type="entry name" value="Ankyrin repeat"/>
    <property type="match status" value="1"/>
</dbReference>
<evidence type="ECO:0000256" key="3">
    <source>
        <dbReference type="PROSITE-ProRule" id="PRU00023"/>
    </source>
</evidence>
<dbReference type="Pfam" id="PF12796">
    <property type="entry name" value="Ank_2"/>
    <property type="match status" value="2"/>
</dbReference>
<dbReference type="Pfam" id="PF07714">
    <property type="entry name" value="PK_Tyr_Ser-Thr"/>
    <property type="match status" value="1"/>
</dbReference>
<dbReference type="PANTHER" id="PTHR24180">
    <property type="entry name" value="CYCLIN-DEPENDENT KINASE INHIBITOR 2C-RELATED"/>
    <property type="match status" value="1"/>
</dbReference>
<dbReference type="InterPro" id="IPR020635">
    <property type="entry name" value="Tyr_kinase_cat_dom"/>
</dbReference>
<dbReference type="EMBL" id="BSXW01000123">
    <property type="protein sequence ID" value="GMF12513.1"/>
    <property type="molecule type" value="Genomic_DNA"/>
</dbReference>
<protein>
    <submittedName>
        <fullName evidence="5">Unnamed protein product</fullName>
    </submittedName>
</protein>
<evidence type="ECO:0000256" key="2">
    <source>
        <dbReference type="ARBA" id="ARBA00023043"/>
    </source>
</evidence>
<gene>
    <name evidence="5" type="ORF">Plil01_000311500</name>
</gene>
<dbReference type="InterPro" id="IPR000719">
    <property type="entry name" value="Prot_kinase_dom"/>
</dbReference>
<dbReference type="SMART" id="SM00248">
    <property type="entry name" value="ANK"/>
    <property type="match status" value="6"/>
</dbReference>
<dbReference type="InterPro" id="IPR011009">
    <property type="entry name" value="Kinase-like_dom_sf"/>
</dbReference>
<dbReference type="GO" id="GO:0004713">
    <property type="term" value="F:protein tyrosine kinase activity"/>
    <property type="evidence" value="ECO:0007669"/>
    <property type="project" value="InterPro"/>
</dbReference>
<dbReference type="PANTHER" id="PTHR24180:SF45">
    <property type="entry name" value="POLY [ADP-RIBOSE] POLYMERASE TANKYRASE"/>
    <property type="match status" value="1"/>
</dbReference>
<dbReference type="InterPro" id="IPR051637">
    <property type="entry name" value="Ank_repeat_dom-contain_49"/>
</dbReference>
<dbReference type="InterPro" id="IPR002110">
    <property type="entry name" value="Ankyrin_rpt"/>
</dbReference>
<keyword evidence="1" id="KW-0677">Repeat</keyword>
<feature type="repeat" description="ANK" evidence="3">
    <location>
        <begin position="97"/>
        <end position="129"/>
    </location>
</feature>
<feature type="repeat" description="ANK" evidence="3">
    <location>
        <begin position="64"/>
        <end position="96"/>
    </location>
</feature>
<accession>A0A9W6TFJ2</accession>
<proteinExistence type="predicted"/>
<dbReference type="InterPro" id="IPR001245">
    <property type="entry name" value="Ser-Thr/Tyr_kinase_cat_dom"/>
</dbReference>
<feature type="domain" description="Protein kinase" evidence="4">
    <location>
        <begin position="237"/>
        <end position="482"/>
    </location>
</feature>
<evidence type="ECO:0000259" key="4">
    <source>
        <dbReference type="PROSITE" id="PS50011"/>
    </source>
</evidence>
<dbReference type="Gene3D" id="1.25.40.20">
    <property type="entry name" value="Ankyrin repeat-containing domain"/>
    <property type="match status" value="1"/>
</dbReference>